<dbReference type="Pfam" id="PF16878">
    <property type="entry name" value="SIX1_SD"/>
    <property type="match status" value="1"/>
</dbReference>
<dbReference type="GO" id="GO:0000978">
    <property type="term" value="F:RNA polymerase II cis-regulatory region sequence-specific DNA binding"/>
    <property type="evidence" value="ECO:0007669"/>
    <property type="project" value="TreeGrafter"/>
</dbReference>
<keyword evidence="4 7" id="KW-0238">DNA-binding</keyword>
<comment type="similarity">
    <text evidence="2">Belongs to the SIX/Sine oculis homeobox family.</text>
</comment>
<evidence type="ECO:0000256" key="2">
    <source>
        <dbReference type="ARBA" id="ARBA00008161"/>
    </source>
</evidence>
<gene>
    <name evidence="11" type="ORF">PVAND_002223</name>
</gene>
<feature type="compositionally biased region" description="Polar residues" evidence="9">
    <location>
        <begin position="314"/>
        <end position="329"/>
    </location>
</feature>
<dbReference type="SMART" id="SM00389">
    <property type="entry name" value="HOX"/>
    <property type="match status" value="1"/>
</dbReference>
<dbReference type="Proteomes" id="UP001107558">
    <property type="component" value="Chromosome 3"/>
</dbReference>
<dbReference type="SUPFAM" id="SSF46689">
    <property type="entry name" value="Homeodomain-like"/>
    <property type="match status" value="1"/>
</dbReference>
<name>A0A9J6BQS6_POLVA</name>
<dbReference type="InterPro" id="IPR031701">
    <property type="entry name" value="SIX1_SD"/>
</dbReference>
<feature type="DNA-binding region" description="Homeobox" evidence="7">
    <location>
        <begin position="249"/>
        <end position="308"/>
    </location>
</feature>
<feature type="compositionally biased region" description="Low complexity" evidence="9">
    <location>
        <begin position="538"/>
        <end position="566"/>
    </location>
</feature>
<dbReference type="AlphaFoldDB" id="A0A9J6BQS6"/>
<dbReference type="EMBL" id="JADBJN010000003">
    <property type="protein sequence ID" value="KAG5672064.1"/>
    <property type="molecule type" value="Genomic_DNA"/>
</dbReference>
<feature type="region of interest" description="Disordered" evidence="9">
    <location>
        <begin position="275"/>
        <end position="375"/>
    </location>
</feature>
<evidence type="ECO:0000313" key="12">
    <source>
        <dbReference type="Proteomes" id="UP001107558"/>
    </source>
</evidence>
<feature type="region of interest" description="Disordered" evidence="9">
    <location>
        <begin position="36"/>
        <end position="115"/>
    </location>
</feature>
<feature type="compositionally biased region" description="Polar residues" evidence="9">
    <location>
        <begin position="361"/>
        <end position="373"/>
    </location>
</feature>
<dbReference type="CDD" id="cd00086">
    <property type="entry name" value="homeodomain"/>
    <property type="match status" value="1"/>
</dbReference>
<keyword evidence="12" id="KW-1185">Reference proteome</keyword>
<keyword evidence="6 7" id="KW-0539">Nucleus</keyword>
<evidence type="ECO:0000256" key="3">
    <source>
        <dbReference type="ARBA" id="ARBA00022473"/>
    </source>
</evidence>
<dbReference type="OrthoDB" id="3501850at2759"/>
<evidence type="ECO:0000256" key="1">
    <source>
        <dbReference type="ARBA" id="ARBA00004123"/>
    </source>
</evidence>
<feature type="region of interest" description="Disordered" evidence="9">
    <location>
        <begin position="534"/>
        <end position="566"/>
    </location>
</feature>
<feature type="compositionally biased region" description="Low complexity" evidence="9">
    <location>
        <begin position="56"/>
        <end position="78"/>
    </location>
</feature>
<evidence type="ECO:0000256" key="9">
    <source>
        <dbReference type="SAM" id="MobiDB-lite"/>
    </source>
</evidence>
<comment type="subcellular location">
    <subcellularLocation>
        <location evidence="1 7 8">Nucleus</location>
    </subcellularLocation>
</comment>
<evidence type="ECO:0000256" key="8">
    <source>
        <dbReference type="RuleBase" id="RU000682"/>
    </source>
</evidence>
<evidence type="ECO:0000313" key="11">
    <source>
        <dbReference type="EMBL" id="KAG5672064.1"/>
    </source>
</evidence>
<keyword evidence="5 7" id="KW-0371">Homeobox</keyword>
<protein>
    <recommendedName>
        <fullName evidence="10">Homeobox domain-containing protein</fullName>
    </recommendedName>
</protein>
<dbReference type="PANTHER" id="PTHR10390:SF33">
    <property type="entry name" value="PROTEIN OPTIX"/>
    <property type="match status" value="1"/>
</dbReference>
<feature type="compositionally biased region" description="Low complexity" evidence="9">
    <location>
        <begin position="446"/>
        <end position="461"/>
    </location>
</feature>
<dbReference type="InterPro" id="IPR001356">
    <property type="entry name" value="HD"/>
</dbReference>
<evidence type="ECO:0000256" key="6">
    <source>
        <dbReference type="ARBA" id="ARBA00023242"/>
    </source>
</evidence>
<dbReference type="FunFam" id="1.10.10.60:FF:000046">
    <property type="entry name" value="SIX homeobox 3"/>
    <property type="match status" value="1"/>
</dbReference>
<keyword evidence="3" id="KW-0217">Developmental protein</keyword>
<dbReference type="PANTHER" id="PTHR10390">
    <property type="entry name" value="HOMEOBOX PROTEIN SIX"/>
    <property type="match status" value="1"/>
</dbReference>
<evidence type="ECO:0000256" key="7">
    <source>
        <dbReference type="PROSITE-ProRule" id="PRU00108"/>
    </source>
</evidence>
<dbReference type="InterPro" id="IPR009057">
    <property type="entry name" value="Homeodomain-like_sf"/>
</dbReference>
<dbReference type="GO" id="GO:0000981">
    <property type="term" value="F:DNA-binding transcription factor activity, RNA polymerase II-specific"/>
    <property type="evidence" value="ECO:0007669"/>
    <property type="project" value="TreeGrafter"/>
</dbReference>
<dbReference type="PROSITE" id="PS50071">
    <property type="entry name" value="HOMEOBOX_2"/>
    <property type="match status" value="1"/>
</dbReference>
<reference evidence="11" key="1">
    <citation type="submission" date="2021-03" db="EMBL/GenBank/DDBJ databases">
        <title>Chromosome level genome of the anhydrobiotic midge Polypedilum vanderplanki.</title>
        <authorList>
            <person name="Yoshida Y."/>
            <person name="Kikawada T."/>
            <person name="Gusev O."/>
        </authorList>
    </citation>
    <scope>NUCLEOTIDE SEQUENCE</scope>
    <source>
        <strain evidence="11">NIAS01</strain>
        <tissue evidence="11">Whole body or cell culture</tissue>
    </source>
</reference>
<evidence type="ECO:0000256" key="5">
    <source>
        <dbReference type="ARBA" id="ARBA00023155"/>
    </source>
</evidence>
<feature type="region of interest" description="Disordered" evidence="9">
    <location>
        <begin position="428"/>
        <end position="461"/>
    </location>
</feature>
<feature type="compositionally biased region" description="Basic residues" evidence="9">
    <location>
        <begin position="89"/>
        <end position="114"/>
    </location>
</feature>
<dbReference type="GO" id="GO:0005667">
    <property type="term" value="C:transcription regulator complex"/>
    <property type="evidence" value="ECO:0007669"/>
    <property type="project" value="TreeGrafter"/>
</dbReference>
<evidence type="ECO:0000256" key="4">
    <source>
        <dbReference type="ARBA" id="ARBA00023125"/>
    </source>
</evidence>
<dbReference type="Pfam" id="PF00046">
    <property type="entry name" value="Homeodomain"/>
    <property type="match status" value="1"/>
</dbReference>
<dbReference type="GO" id="GO:0005634">
    <property type="term" value="C:nucleus"/>
    <property type="evidence" value="ECO:0007669"/>
    <property type="project" value="UniProtKB-SubCell"/>
</dbReference>
<organism evidence="11 12">
    <name type="scientific">Polypedilum vanderplanki</name>
    <name type="common">Sleeping chironomid midge</name>
    <dbReference type="NCBI Taxonomy" id="319348"/>
    <lineage>
        <taxon>Eukaryota</taxon>
        <taxon>Metazoa</taxon>
        <taxon>Ecdysozoa</taxon>
        <taxon>Arthropoda</taxon>
        <taxon>Hexapoda</taxon>
        <taxon>Insecta</taxon>
        <taxon>Pterygota</taxon>
        <taxon>Neoptera</taxon>
        <taxon>Endopterygota</taxon>
        <taxon>Diptera</taxon>
        <taxon>Nematocera</taxon>
        <taxon>Chironomoidea</taxon>
        <taxon>Chironomidae</taxon>
        <taxon>Chironominae</taxon>
        <taxon>Polypedilum</taxon>
        <taxon>Polypedilum</taxon>
    </lineage>
</organism>
<comment type="caution">
    <text evidence="11">The sequence shown here is derived from an EMBL/GenBank/DDBJ whole genome shotgun (WGS) entry which is preliminary data.</text>
</comment>
<accession>A0A9J6BQS6</accession>
<dbReference type="Gene3D" id="1.10.10.60">
    <property type="entry name" value="Homeodomain-like"/>
    <property type="match status" value="1"/>
</dbReference>
<sequence>MAVVGPNNGIVIPTAIRRSITPQPSIIQESVTLLNSTSPSSSVSPPPHSETNLGQNSSGNNNNNSNDNNNTPSVNNNNLIANSPQMHPHYGHPPHHHGHHGHPQPHHFHSHPHHPILAPSPLFALPTLNFTAGQVATVCETLEESGDIERLARFLWSLPVAHPNITELDRSEAVLRARAVVAYHTGHFRELYAILERHKFTKGSHGKLQAMWLEAHYHEAEKLRGRPLGPVDKYRVRKKFPLPRTIWDGEQKTHCFKERTRSLLREWYLQDPYPNPTKKRELASATGLTPTQVGNWFKNRRQRDRAAAAKNRSHGLNQPPMSGSNSGNLSGRHLHPTLSPDTDSDSDSDISLGTHSPIPSMASQHSPNSSSGLNDRDLEQLAEQHRDSRGEADYRNFASLQSFRFGEHLNVAGFTNAFSRQFLPSMPYRMNDNTSPPNHSPPIGVTPSTSQTGTSTTLSQSQSAYSLPVGLIRPQPQLPQNAAISAMVAACVANGQQPNGSPNQTLLQHHLNQQAAAAAAAQISPLRIRINSPTRINSTSSASQASSNDVITTTSSSPTVPGTTLLPSHKHSLILNGGHLARMSQMSQLHRPFESPSPPLSAVQSNRAAKESS</sequence>
<feature type="domain" description="Homeobox" evidence="10">
    <location>
        <begin position="247"/>
        <end position="307"/>
    </location>
</feature>
<proteinExistence type="inferred from homology"/>
<feature type="region of interest" description="Disordered" evidence="9">
    <location>
        <begin position="586"/>
        <end position="613"/>
    </location>
</feature>
<evidence type="ECO:0000259" key="10">
    <source>
        <dbReference type="PROSITE" id="PS50071"/>
    </source>
</evidence>